<feature type="compositionally biased region" description="Polar residues" evidence="1">
    <location>
        <begin position="104"/>
        <end position="122"/>
    </location>
</feature>
<protein>
    <submittedName>
        <fullName evidence="3">Uncharacterized protein</fullName>
    </submittedName>
</protein>
<feature type="compositionally biased region" description="Pro residues" evidence="1">
    <location>
        <begin position="195"/>
        <end position="213"/>
    </location>
</feature>
<keyword evidence="2" id="KW-0472">Membrane</keyword>
<feature type="region of interest" description="Disordered" evidence="1">
    <location>
        <begin position="63"/>
        <end position="126"/>
    </location>
</feature>
<organism evidence="3 4">
    <name type="scientific">Hyaloscypha hepaticicola</name>
    <dbReference type="NCBI Taxonomy" id="2082293"/>
    <lineage>
        <taxon>Eukaryota</taxon>
        <taxon>Fungi</taxon>
        <taxon>Dikarya</taxon>
        <taxon>Ascomycota</taxon>
        <taxon>Pezizomycotina</taxon>
        <taxon>Leotiomycetes</taxon>
        <taxon>Helotiales</taxon>
        <taxon>Hyaloscyphaceae</taxon>
        <taxon>Hyaloscypha</taxon>
    </lineage>
</organism>
<dbReference type="EMBL" id="KZ613504">
    <property type="protein sequence ID" value="PMD16718.1"/>
    <property type="molecule type" value="Genomic_DNA"/>
</dbReference>
<feature type="region of interest" description="Disordered" evidence="1">
    <location>
        <begin position="1"/>
        <end position="26"/>
    </location>
</feature>
<name>A0A2J6PRR0_9HELO</name>
<gene>
    <name evidence="3" type="ORF">NA56DRAFT_662908</name>
</gene>
<keyword evidence="2" id="KW-1133">Transmembrane helix</keyword>
<feature type="compositionally biased region" description="Polar residues" evidence="1">
    <location>
        <begin position="1"/>
        <end position="11"/>
    </location>
</feature>
<dbReference type="Proteomes" id="UP000235672">
    <property type="component" value="Unassembled WGS sequence"/>
</dbReference>
<sequence>MSNIKWNNLNPFGSRRDKHKVRESDDVEVKTVGGKKISRPISMCPQCNVLYFSSICTSCGYRKGTSDQASDDSDVSPKTTTKAQQAQDRSEDKRAHTPVAPSTVYPSNSVSNYASNRTSDYPPNSGIYIRGQSEFYAHGYGRRRPSDTRESEVAESSTPTPAPRGQAGRGYPSTGTATISLGLCGYPGDYSPRGSPRPTPPPTPPTPPKPLSPSRPLRFVEEHELQNMKDIDLEADGEQRTWAGSSKSPSSCCKKFRGNMRHDGLWLMIIGGVVLATIITLGVLAVLQSKKSRQGGD</sequence>
<feature type="region of interest" description="Disordered" evidence="1">
    <location>
        <begin position="139"/>
        <end position="215"/>
    </location>
</feature>
<reference evidence="3 4" key="1">
    <citation type="submission" date="2016-05" db="EMBL/GenBank/DDBJ databases">
        <title>A degradative enzymes factory behind the ericoid mycorrhizal symbiosis.</title>
        <authorList>
            <consortium name="DOE Joint Genome Institute"/>
            <person name="Martino E."/>
            <person name="Morin E."/>
            <person name="Grelet G."/>
            <person name="Kuo A."/>
            <person name="Kohler A."/>
            <person name="Daghino S."/>
            <person name="Barry K."/>
            <person name="Choi C."/>
            <person name="Cichocki N."/>
            <person name="Clum A."/>
            <person name="Copeland A."/>
            <person name="Hainaut M."/>
            <person name="Haridas S."/>
            <person name="Labutti K."/>
            <person name="Lindquist E."/>
            <person name="Lipzen A."/>
            <person name="Khouja H.-R."/>
            <person name="Murat C."/>
            <person name="Ohm R."/>
            <person name="Olson A."/>
            <person name="Spatafora J."/>
            <person name="Veneault-Fourrey C."/>
            <person name="Henrissat B."/>
            <person name="Grigoriev I."/>
            <person name="Martin F."/>
            <person name="Perotto S."/>
        </authorList>
    </citation>
    <scope>NUCLEOTIDE SEQUENCE [LARGE SCALE GENOMIC DNA]</scope>
    <source>
        <strain evidence="3 4">UAMH 7357</strain>
    </source>
</reference>
<proteinExistence type="predicted"/>
<accession>A0A2J6PRR0</accession>
<evidence type="ECO:0000256" key="1">
    <source>
        <dbReference type="SAM" id="MobiDB-lite"/>
    </source>
</evidence>
<feature type="transmembrane region" description="Helical" evidence="2">
    <location>
        <begin position="265"/>
        <end position="287"/>
    </location>
</feature>
<keyword evidence="2" id="KW-0812">Transmembrane</keyword>
<feature type="compositionally biased region" description="Polar residues" evidence="1">
    <location>
        <begin position="76"/>
        <end position="87"/>
    </location>
</feature>
<evidence type="ECO:0000256" key="2">
    <source>
        <dbReference type="SAM" id="Phobius"/>
    </source>
</evidence>
<dbReference type="AlphaFoldDB" id="A0A2J6PRR0"/>
<keyword evidence="4" id="KW-1185">Reference proteome</keyword>
<evidence type="ECO:0000313" key="3">
    <source>
        <dbReference type="EMBL" id="PMD16718.1"/>
    </source>
</evidence>
<evidence type="ECO:0000313" key="4">
    <source>
        <dbReference type="Proteomes" id="UP000235672"/>
    </source>
</evidence>